<keyword evidence="3" id="KW-1133">Transmembrane helix</keyword>
<dbReference type="EMBL" id="JACHJY010000024">
    <property type="protein sequence ID" value="MBB4987519.1"/>
    <property type="molecule type" value="Genomic_DNA"/>
</dbReference>
<keyword evidence="7" id="KW-1185">Reference proteome</keyword>
<sequence length="581" mass="61498">MGQNSVRGEGTRKRVPRARELGWDDDLHGAGAATGAGGGPSEEAAEGDATASTRASRRRGGGTGPSGRAATRRQAKKTGKRKAMRWVAITLSVLILGTAGAGYLYYEHLNGNIRGGSRAGGDSGVKKGAPNALGDTALNILLIGSDDRSDEKNIALGGGRDDKNRPPLADVQMLLHVSADRKNASVVSIPRDTVLHIPECKDDKGTSYPATDNRPINESLQRGGPGCTLTTWESLTGVYIDHWIMVDFAGVVAMADEVGGVPVCVKSGVSDHPTKAQPGGSHLKLPEGTHEVKGVQALQWLRTRHAFGSDQNRAKAQHMYMNGMVAKLQQQNAWTDTGRLMGLAETATNALQVSDEIRSVKGLFDLSMQLKNVKLNRLTTANIPTAEWPQDRNKNILVKSSADKMFRMLRDDVAFDKNGDPAGSKPKPTTSAKPKATAEAPGSLGVTVVNGTGSDTEPAAEGRARAIAELLQGKGFAQAESSQEGGNRPDTVVTYPKGDGDQGKANARSVAKALGLPDSAVRADAKAENLTLVVGADWREGTVYKKPATEAGDIPDGAQVIRGDQKDCMEIFDPYKWDGKS</sequence>
<dbReference type="Pfam" id="PF03816">
    <property type="entry name" value="LytR_cpsA_psr"/>
    <property type="match status" value="1"/>
</dbReference>
<evidence type="ECO:0000313" key="6">
    <source>
        <dbReference type="EMBL" id="MBB4987519.1"/>
    </source>
</evidence>
<dbReference type="InterPro" id="IPR050922">
    <property type="entry name" value="LytR/CpsA/Psr_CW_biosynth"/>
</dbReference>
<dbReference type="Gene3D" id="3.40.630.190">
    <property type="entry name" value="LCP protein"/>
    <property type="match status" value="1"/>
</dbReference>
<keyword evidence="3" id="KW-0812">Transmembrane</keyword>
<reference evidence="6 7" key="1">
    <citation type="submission" date="2020-08" db="EMBL/GenBank/DDBJ databases">
        <title>Genomic Encyclopedia of Type Strains, Phase III (KMG-III): the genomes of soil and plant-associated and newly described type strains.</title>
        <authorList>
            <person name="Whitman W."/>
        </authorList>
    </citation>
    <scope>NUCLEOTIDE SEQUENCE [LARGE SCALE GENOMIC DNA]</scope>
    <source>
        <strain evidence="6 7">SFB5A</strain>
    </source>
</reference>
<protein>
    <submittedName>
        <fullName evidence="6">LCP family protein required for cell wall assembly</fullName>
    </submittedName>
</protein>
<feature type="domain" description="LytR/CpsA/Psr regulator C-terminal" evidence="5">
    <location>
        <begin position="445"/>
        <end position="538"/>
    </location>
</feature>
<feature type="compositionally biased region" description="Basic residues" evidence="2">
    <location>
        <begin position="70"/>
        <end position="81"/>
    </location>
</feature>
<feature type="compositionally biased region" description="Low complexity" evidence="2">
    <location>
        <begin position="424"/>
        <end position="441"/>
    </location>
</feature>
<dbReference type="InterPro" id="IPR027381">
    <property type="entry name" value="LytR/CpsA/Psr_C"/>
</dbReference>
<comment type="similarity">
    <text evidence="1">Belongs to the LytR/CpsA/Psr (LCP) family.</text>
</comment>
<accession>A0A7W7U9V1</accession>
<gene>
    <name evidence="6" type="ORF">GGE06_008492</name>
</gene>
<name>A0A7W7U9V1_9ACTN</name>
<feature type="compositionally biased region" description="Basic and acidic residues" evidence="2">
    <location>
        <begin position="9"/>
        <end position="28"/>
    </location>
</feature>
<feature type="region of interest" description="Disordered" evidence="2">
    <location>
        <begin position="1"/>
        <end position="81"/>
    </location>
</feature>
<feature type="transmembrane region" description="Helical" evidence="3">
    <location>
        <begin position="86"/>
        <end position="106"/>
    </location>
</feature>
<feature type="domain" description="Cell envelope-related transcriptional attenuator" evidence="4">
    <location>
        <begin position="169"/>
        <end position="329"/>
    </location>
</feature>
<dbReference type="Pfam" id="PF13399">
    <property type="entry name" value="LytR_C"/>
    <property type="match status" value="1"/>
</dbReference>
<dbReference type="PANTHER" id="PTHR33392">
    <property type="entry name" value="POLYISOPRENYL-TEICHOIC ACID--PEPTIDOGLYCAN TEICHOIC ACID TRANSFERASE TAGU"/>
    <property type="match status" value="1"/>
</dbReference>
<dbReference type="AlphaFoldDB" id="A0A7W7U9V1"/>
<feature type="region of interest" description="Disordered" evidence="2">
    <location>
        <begin position="415"/>
        <end position="458"/>
    </location>
</feature>
<evidence type="ECO:0000259" key="5">
    <source>
        <dbReference type="Pfam" id="PF13399"/>
    </source>
</evidence>
<evidence type="ECO:0000256" key="1">
    <source>
        <dbReference type="ARBA" id="ARBA00006068"/>
    </source>
</evidence>
<dbReference type="NCBIfam" id="TIGR00350">
    <property type="entry name" value="lytR_cpsA_psr"/>
    <property type="match status" value="1"/>
</dbReference>
<dbReference type="Proteomes" id="UP000582643">
    <property type="component" value="Unassembled WGS sequence"/>
</dbReference>
<evidence type="ECO:0000259" key="4">
    <source>
        <dbReference type="Pfam" id="PF03816"/>
    </source>
</evidence>
<comment type="caution">
    <text evidence="6">The sequence shown here is derived from an EMBL/GenBank/DDBJ whole genome shotgun (WGS) entry which is preliminary data.</text>
</comment>
<feature type="region of interest" description="Disordered" evidence="2">
    <location>
        <begin position="476"/>
        <end position="505"/>
    </location>
</feature>
<evidence type="ECO:0000313" key="7">
    <source>
        <dbReference type="Proteomes" id="UP000582643"/>
    </source>
</evidence>
<keyword evidence="3" id="KW-0472">Membrane</keyword>
<proteinExistence type="inferred from homology"/>
<evidence type="ECO:0000256" key="3">
    <source>
        <dbReference type="SAM" id="Phobius"/>
    </source>
</evidence>
<dbReference type="PANTHER" id="PTHR33392:SF6">
    <property type="entry name" value="POLYISOPRENYL-TEICHOIC ACID--PEPTIDOGLYCAN TEICHOIC ACID TRANSFERASE TAGU"/>
    <property type="match status" value="1"/>
</dbReference>
<dbReference type="InterPro" id="IPR004474">
    <property type="entry name" value="LytR_CpsA_psr"/>
</dbReference>
<organism evidence="6 7">
    <name type="scientific">Streptomyces nymphaeiformis</name>
    <dbReference type="NCBI Taxonomy" id="2663842"/>
    <lineage>
        <taxon>Bacteria</taxon>
        <taxon>Bacillati</taxon>
        <taxon>Actinomycetota</taxon>
        <taxon>Actinomycetes</taxon>
        <taxon>Kitasatosporales</taxon>
        <taxon>Streptomycetaceae</taxon>
        <taxon>Streptomyces</taxon>
    </lineage>
</organism>
<dbReference type="Gene3D" id="3.30.70.2390">
    <property type="match status" value="1"/>
</dbReference>
<evidence type="ECO:0000256" key="2">
    <source>
        <dbReference type="SAM" id="MobiDB-lite"/>
    </source>
</evidence>
<dbReference type="RefSeq" id="WP_184933298.1">
    <property type="nucleotide sequence ID" value="NZ_JACHJY010000024.1"/>
</dbReference>